<dbReference type="EMBL" id="AGSI01000007">
    <property type="protein sequence ID" value="EIE23756.1"/>
    <property type="molecule type" value="Genomic_DNA"/>
</dbReference>
<dbReference type="OrthoDB" id="538085at2759"/>
<dbReference type="eggNOG" id="ENOG502SUY9">
    <property type="taxonomic scope" value="Eukaryota"/>
</dbReference>
<name>I0YZD7_COCSC</name>
<comment type="caution">
    <text evidence="2">The sequence shown here is derived from an EMBL/GenBank/DDBJ whole genome shotgun (WGS) entry which is preliminary data.</text>
</comment>
<sequence length="251" mass="27434">MIGPSLANRQGLCSTSGSTLTFRREVLWPRQRNQRLHEIRQKRAQPCCSIKARWCIDINYGVKLDAVALLQEWVTQIGSQAGLDLSRTQILSGAIGVPESRLVMEVDFDTLAELEAFWSSIPQQDHKAWSERARNLIINGSPQWEVYRSVPVSTEGTSGTQAIQSEPSSTGRKNSAAAASAEMSAATAGGLILNTKTFTFEEKPGLTGGGNSEAEPEKGRGQSQDDDGKRVILDWKGDPMTINPGDKLPFF</sequence>
<dbReference type="GeneID" id="17041748"/>
<dbReference type="Proteomes" id="UP000007264">
    <property type="component" value="Unassembled WGS sequence"/>
</dbReference>
<accession>I0YZD7</accession>
<reference evidence="2 3" key="1">
    <citation type="journal article" date="2012" name="Genome Biol.">
        <title>The genome of the polar eukaryotic microalga coccomyxa subellipsoidea reveals traits of cold adaptation.</title>
        <authorList>
            <person name="Blanc G."/>
            <person name="Agarkova I."/>
            <person name="Grimwood J."/>
            <person name="Kuo A."/>
            <person name="Brueggeman A."/>
            <person name="Dunigan D."/>
            <person name="Gurnon J."/>
            <person name="Ladunga I."/>
            <person name="Lindquist E."/>
            <person name="Lucas S."/>
            <person name="Pangilinan J."/>
            <person name="Proschold T."/>
            <person name="Salamov A."/>
            <person name="Schmutz J."/>
            <person name="Weeks D."/>
            <person name="Yamada T."/>
            <person name="Claverie J.M."/>
            <person name="Grigoriev I."/>
            <person name="Van Etten J."/>
            <person name="Lomsadze A."/>
            <person name="Borodovsky M."/>
        </authorList>
    </citation>
    <scope>NUCLEOTIDE SEQUENCE [LARGE SCALE GENOMIC DNA]</scope>
    <source>
        <strain evidence="2 3">C-169</strain>
    </source>
</reference>
<dbReference type="RefSeq" id="XP_005648300.1">
    <property type="nucleotide sequence ID" value="XM_005648243.1"/>
</dbReference>
<evidence type="ECO:0000313" key="3">
    <source>
        <dbReference type="Proteomes" id="UP000007264"/>
    </source>
</evidence>
<feature type="region of interest" description="Disordered" evidence="1">
    <location>
        <begin position="155"/>
        <end position="178"/>
    </location>
</feature>
<feature type="compositionally biased region" description="Polar residues" evidence="1">
    <location>
        <begin position="155"/>
        <end position="173"/>
    </location>
</feature>
<evidence type="ECO:0000256" key="1">
    <source>
        <dbReference type="SAM" id="MobiDB-lite"/>
    </source>
</evidence>
<proteinExistence type="predicted"/>
<keyword evidence="3" id="KW-1185">Reference proteome</keyword>
<dbReference type="KEGG" id="csl:COCSUDRAFT_53450"/>
<feature type="compositionally biased region" description="Basic and acidic residues" evidence="1">
    <location>
        <begin position="226"/>
        <end position="237"/>
    </location>
</feature>
<organism evidence="2 3">
    <name type="scientific">Coccomyxa subellipsoidea (strain C-169)</name>
    <name type="common">Green microalga</name>
    <dbReference type="NCBI Taxonomy" id="574566"/>
    <lineage>
        <taxon>Eukaryota</taxon>
        <taxon>Viridiplantae</taxon>
        <taxon>Chlorophyta</taxon>
        <taxon>core chlorophytes</taxon>
        <taxon>Trebouxiophyceae</taxon>
        <taxon>Trebouxiophyceae incertae sedis</taxon>
        <taxon>Coccomyxaceae</taxon>
        <taxon>Coccomyxa</taxon>
        <taxon>Coccomyxa subellipsoidea</taxon>
    </lineage>
</organism>
<protein>
    <submittedName>
        <fullName evidence="2">Uncharacterized protein</fullName>
    </submittedName>
</protein>
<dbReference type="AlphaFoldDB" id="I0YZD7"/>
<gene>
    <name evidence="2" type="ORF">COCSUDRAFT_53450</name>
</gene>
<evidence type="ECO:0000313" key="2">
    <source>
        <dbReference type="EMBL" id="EIE23756.1"/>
    </source>
</evidence>
<feature type="region of interest" description="Disordered" evidence="1">
    <location>
        <begin position="199"/>
        <end position="251"/>
    </location>
</feature>